<dbReference type="RefSeq" id="WP_257083331.1">
    <property type="nucleotide sequence ID" value="NZ_CP102096.1"/>
</dbReference>
<accession>A0ABY5LF20</accession>
<keyword evidence="1" id="KW-0732">Signal</keyword>
<feature type="chain" id="PRO_5045386180" evidence="1">
    <location>
        <begin position="24"/>
        <end position="292"/>
    </location>
</feature>
<evidence type="ECO:0000313" key="3">
    <source>
        <dbReference type="Proteomes" id="UP001058602"/>
    </source>
</evidence>
<organism evidence="2 3">
    <name type="scientific">Vibrio japonicus</name>
    <dbReference type="NCBI Taxonomy" id="1824638"/>
    <lineage>
        <taxon>Bacteria</taxon>
        <taxon>Pseudomonadati</taxon>
        <taxon>Pseudomonadota</taxon>
        <taxon>Gammaproteobacteria</taxon>
        <taxon>Vibrionales</taxon>
        <taxon>Vibrionaceae</taxon>
        <taxon>Vibrio</taxon>
    </lineage>
</organism>
<keyword evidence="3" id="KW-1185">Reference proteome</keyword>
<evidence type="ECO:0000313" key="2">
    <source>
        <dbReference type="EMBL" id="UUM29541.1"/>
    </source>
</evidence>
<proteinExistence type="predicted"/>
<dbReference type="Proteomes" id="UP001058602">
    <property type="component" value="Chromosome 1"/>
</dbReference>
<evidence type="ECO:0000256" key="1">
    <source>
        <dbReference type="SAM" id="SignalP"/>
    </source>
</evidence>
<name>A0ABY5LF20_9VIBR</name>
<gene>
    <name evidence="2" type="ORF">NP165_07345</name>
</gene>
<feature type="signal peptide" evidence="1">
    <location>
        <begin position="1"/>
        <end position="23"/>
    </location>
</feature>
<sequence length="292" mass="33250">MKWILSKFLLSTVILACCSQANSQTYDQIVYARIKAIAPNLKYFAKERLPKSERHLVDGLKIKVDRRNLVNASAGTNALGRKQITLYNGIVLTIDLLSQIAVLSQEYPDCARAYLSYMYKEYFKNTGRSVRGLKVNNAQTPPGFFGNFPGCRDAGRFLMQMPREHGLLYREFVEASLMMLFLHELAHIKYQHSGNVSTQQSRVQEAQADKWALERLPLFYDDPGLALPLMLHLSLTNGQSLEDEESMTHPLGIKRMLLVLDEVIPNIEDEDVAFNMSDIRGRLEDIIYETAN</sequence>
<dbReference type="EMBL" id="CP102096">
    <property type="protein sequence ID" value="UUM29541.1"/>
    <property type="molecule type" value="Genomic_DNA"/>
</dbReference>
<reference evidence="2" key="1">
    <citation type="submission" date="2022-07" db="EMBL/GenBank/DDBJ databases">
        <title>Complete genome of Vibrio japonicus strain JCM 31412T and phylogenomic assessment of the Nereis clade of the genus Vibrio.</title>
        <authorList>
            <person name="Shlafstein M.D."/>
            <person name="Emsley S.A."/>
            <person name="Ushijima B."/>
            <person name="Videau P."/>
            <person name="Saw J.H."/>
        </authorList>
    </citation>
    <scope>NUCLEOTIDE SEQUENCE</scope>
    <source>
        <strain evidence="2">JCM 31412</strain>
    </source>
</reference>
<protein>
    <submittedName>
        <fullName evidence="2">Uncharacterized protein</fullName>
    </submittedName>
</protein>